<comment type="PTM">
    <text evidence="9">Carbamylation allows a single lysine to coordinate two divalent metal cations.</text>
</comment>
<dbReference type="Gene3D" id="3.20.20.140">
    <property type="entry name" value="Metal-dependent hydrolases"/>
    <property type="match status" value="1"/>
</dbReference>
<dbReference type="GO" id="GO:0005829">
    <property type="term" value="C:cytosol"/>
    <property type="evidence" value="ECO:0007669"/>
    <property type="project" value="TreeGrafter"/>
</dbReference>
<evidence type="ECO:0000256" key="8">
    <source>
        <dbReference type="ARBA" id="ARBA00039113"/>
    </source>
</evidence>
<sequence length="511" mass="53994">MTRLQQPADAAGAGGAASADDFYSGTRAALAGGTTTVLNLAAPRPGEPLVAAFDRWRELADEKVCCDYGLHVAITSWTDKTAAEISQLCSERGVNSFKMSMADVHQLSDADLLKVFTHCKKIGAIAQIHAENGDAVREMTSRLLSAGVTGPEGLALSRPEAVEAEAVRRACMLAAQVGSPLHLPHLSSPAAVDEVSAARRRGHIVYGAVTAAALATDGTHYWNRCWRHAAAHVTVPPLRPEPATPDRLVDLLASNDLHCSASDHCTFTSEQRAVGRDDFTKIPQGIGGVEERMAIVWEKVVAQGKMDPMRFVAVTSTNAAKLFNLYPKKGVVAVGSDADLVVWDGETSRVISASTHHQRCDFSVFEGQTVRGVAEWVVSRGRVCVEEGQVRAVQAAGRFLPMAGFAPTVYLRVQQRDKARAPRSVDRSSAATDGGPGAPPSVAPKEPPSPETETDGTVPPQPPSPAAGDGGHHPSSPDTPDSGDIMGSRVPKRTAVKVHAPPGGRSAGSFW</sequence>
<evidence type="ECO:0000259" key="11">
    <source>
        <dbReference type="Pfam" id="PF01979"/>
    </source>
</evidence>
<comment type="cofactor">
    <cofactor evidence="1">
        <name>Zn(2+)</name>
        <dbReference type="ChEBI" id="CHEBI:29105"/>
    </cofactor>
</comment>
<dbReference type="GO" id="GO:0046872">
    <property type="term" value="F:metal ion binding"/>
    <property type="evidence" value="ECO:0007669"/>
    <property type="project" value="UniProtKB-KW"/>
</dbReference>
<evidence type="ECO:0000313" key="13">
    <source>
        <dbReference type="Proteomes" id="UP000440578"/>
    </source>
</evidence>
<evidence type="ECO:0000256" key="2">
    <source>
        <dbReference type="ARBA" id="ARBA00008829"/>
    </source>
</evidence>
<dbReference type="SUPFAM" id="SSF51556">
    <property type="entry name" value="Metallo-dependent hydrolases"/>
    <property type="match status" value="1"/>
</dbReference>
<dbReference type="PANTHER" id="PTHR11647">
    <property type="entry name" value="HYDRANTOINASE/DIHYDROPYRIMIDINASE FAMILY MEMBER"/>
    <property type="match status" value="1"/>
</dbReference>
<feature type="domain" description="Amidohydrolase-related" evidence="11">
    <location>
        <begin position="18"/>
        <end position="362"/>
    </location>
</feature>
<evidence type="ECO:0000256" key="4">
    <source>
        <dbReference type="ARBA" id="ARBA00022723"/>
    </source>
</evidence>
<dbReference type="OrthoDB" id="10258955at2759"/>
<dbReference type="AlphaFoldDB" id="A0A6A4VIP3"/>
<dbReference type="InterPro" id="IPR050378">
    <property type="entry name" value="Metallo-dep_Hydrolases_sf"/>
</dbReference>
<dbReference type="EC" id="3.5.2.2" evidence="8"/>
<comment type="similarity">
    <text evidence="2">Belongs to the metallo-dependent hydrolases superfamily. Hydantoinase/dihydropyrimidinase family.</text>
</comment>
<feature type="modified residue" description="N6-carboxylysine" evidence="9">
    <location>
        <position position="98"/>
    </location>
</feature>
<evidence type="ECO:0000256" key="7">
    <source>
        <dbReference type="ARBA" id="ARBA00036696"/>
    </source>
</evidence>
<evidence type="ECO:0000256" key="9">
    <source>
        <dbReference type="PIRSR" id="PIRSR611778-50"/>
    </source>
</evidence>
<protein>
    <recommendedName>
        <fullName evidence="8">dihydropyrimidinase</fullName>
        <ecNumber evidence="8">3.5.2.2</ecNumber>
    </recommendedName>
</protein>
<reference evidence="12 13" key="1">
    <citation type="submission" date="2019-07" db="EMBL/GenBank/DDBJ databases">
        <title>Draft genome assembly of a fouling barnacle, Amphibalanus amphitrite (Darwin, 1854): The first reference genome for Thecostraca.</title>
        <authorList>
            <person name="Kim W."/>
        </authorList>
    </citation>
    <scope>NUCLEOTIDE SEQUENCE [LARGE SCALE GENOMIC DNA]</scope>
    <source>
        <strain evidence="12">SNU_AA5</strain>
        <tissue evidence="12">Soma without cirri and trophi</tissue>
    </source>
</reference>
<dbReference type="SUPFAM" id="SSF51338">
    <property type="entry name" value="Composite domain of metallo-dependent hydrolases"/>
    <property type="match status" value="1"/>
</dbReference>
<dbReference type="InterPro" id="IPR011778">
    <property type="entry name" value="Hydantoinase/dihydroPyrase"/>
</dbReference>
<keyword evidence="4" id="KW-0479">Metal-binding</keyword>
<keyword evidence="5" id="KW-0378">Hydrolase</keyword>
<proteinExistence type="inferred from homology"/>
<gene>
    <name evidence="12" type="primary">Dpys_0</name>
    <name evidence="12" type="ORF">FJT64_009105</name>
</gene>
<dbReference type="PANTHER" id="PTHR11647:SF1">
    <property type="entry name" value="COLLAPSIN RESPONSE MEDIATOR PROTEIN"/>
    <property type="match status" value="1"/>
</dbReference>
<accession>A0A6A4VIP3</accession>
<comment type="subunit">
    <text evidence="3">Homotetramer.</text>
</comment>
<dbReference type="InterPro" id="IPR011059">
    <property type="entry name" value="Metal-dep_hydrolase_composite"/>
</dbReference>
<evidence type="ECO:0000313" key="12">
    <source>
        <dbReference type="EMBL" id="KAF0292989.1"/>
    </source>
</evidence>
<evidence type="ECO:0000256" key="6">
    <source>
        <dbReference type="ARBA" id="ARBA00022833"/>
    </source>
</evidence>
<dbReference type="InterPro" id="IPR032466">
    <property type="entry name" value="Metal_Hydrolase"/>
</dbReference>
<dbReference type="FunFam" id="3.20.20.140:FF:000001">
    <property type="entry name" value="Dihydropyrimidinase like 3"/>
    <property type="match status" value="1"/>
</dbReference>
<dbReference type="Pfam" id="PF01979">
    <property type="entry name" value="Amidohydro_1"/>
    <property type="match status" value="1"/>
</dbReference>
<dbReference type="InterPro" id="IPR006680">
    <property type="entry name" value="Amidohydro-rel"/>
</dbReference>
<dbReference type="Proteomes" id="UP000440578">
    <property type="component" value="Unassembled WGS sequence"/>
</dbReference>
<dbReference type="GO" id="GO:0004157">
    <property type="term" value="F:dihydropyrimidinase activity"/>
    <property type="evidence" value="ECO:0007669"/>
    <property type="project" value="UniProtKB-EC"/>
</dbReference>
<organism evidence="12 13">
    <name type="scientific">Amphibalanus amphitrite</name>
    <name type="common">Striped barnacle</name>
    <name type="synonym">Balanus amphitrite</name>
    <dbReference type="NCBI Taxonomy" id="1232801"/>
    <lineage>
        <taxon>Eukaryota</taxon>
        <taxon>Metazoa</taxon>
        <taxon>Ecdysozoa</taxon>
        <taxon>Arthropoda</taxon>
        <taxon>Crustacea</taxon>
        <taxon>Multicrustacea</taxon>
        <taxon>Cirripedia</taxon>
        <taxon>Thoracica</taxon>
        <taxon>Thoracicalcarea</taxon>
        <taxon>Balanomorpha</taxon>
        <taxon>Balanoidea</taxon>
        <taxon>Balanidae</taxon>
        <taxon>Amphibalaninae</taxon>
        <taxon>Amphibalanus</taxon>
    </lineage>
</organism>
<keyword evidence="13" id="KW-1185">Reference proteome</keyword>
<dbReference type="Gene3D" id="2.30.40.10">
    <property type="entry name" value="Urease, subunit C, domain 1"/>
    <property type="match status" value="1"/>
</dbReference>
<evidence type="ECO:0000256" key="3">
    <source>
        <dbReference type="ARBA" id="ARBA00011881"/>
    </source>
</evidence>
<comment type="catalytic activity">
    <reaction evidence="7">
        <text>5,6-dihydrouracil + H2O = 3-(carbamoylamino)propanoate + H(+)</text>
        <dbReference type="Rhea" id="RHEA:16121"/>
        <dbReference type="ChEBI" id="CHEBI:11892"/>
        <dbReference type="ChEBI" id="CHEBI:15377"/>
        <dbReference type="ChEBI" id="CHEBI:15378"/>
        <dbReference type="ChEBI" id="CHEBI:15901"/>
        <dbReference type="EC" id="3.5.2.2"/>
    </reaction>
</comment>
<dbReference type="GO" id="GO:0006208">
    <property type="term" value="P:pyrimidine nucleobase catabolic process"/>
    <property type="evidence" value="ECO:0007669"/>
    <property type="project" value="TreeGrafter"/>
</dbReference>
<feature type="compositionally biased region" description="Pro residues" evidence="10">
    <location>
        <begin position="437"/>
        <end position="450"/>
    </location>
</feature>
<comment type="caution">
    <text evidence="12">The sequence shown here is derived from an EMBL/GenBank/DDBJ whole genome shotgun (WGS) entry which is preliminary data.</text>
</comment>
<feature type="region of interest" description="Disordered" evidence="10">
    <location>
        <begin position="417"/>
        <end position="511"/>
    </location>
</feature>
<keyword evidence="6" id="KW-0862">Zinc</keyword>
<evidence type="ECO:0000256" key="1">
    <source>
        <dbReference type="ARBA" id="ARBA00001947"/>
    </source>
</evidence>
<name>A0A6A4VIP3_AMPAM</name>
<dbReference type="EMBL" id="VIIS01001781">
    <property type="protein sequence ID" value="KAF0292989.1"/>
    <property type="molecule type" value="Genomic_DNA"/>
</dbReference>
<evidence type="ECO:0000256" key="5">
    <source>
        <dbReference type="ARBA" id="ARBA00022801"/>
    </source>
</evidence>
<feature type="compositionally biased region" description="Basic and acidic residues" evidence="10">
    <location>
        <begin position="417"/>
        <end position="426"/>
    </location>
</feature>
<evidence type="ECO:0000256" key="10">
    <source>
        <dbReference type="SAM" id="MobiDB-lite"/>
    </source>
</evidence>
<dbReference type="NCBIfam" id="TIGR02033">
    <property type="entry name" value="D-hydantoinase"/>
    <property type="match status" value="1"/>
</dbReference>